<dbReference type="InterPro" id="IPR045851">
    <property type="entry name" value="AMP-bd_C_sf"/>
</dbReference>
<evidence type="ECO:0000313" key="9">
    <source>
        <dbReference type="Proteomes" id="UP000311713"/>
    </source>
</evidence>
<dbReference type="InterPro" id="IPR020806">
    <property type="entry name" value="PKS_PP-bd"/>
</dbReference>
<dbReference type="Gene3D" id="2.30.38.10">
    <property type="entry name" value="Luciferase, Domain 3"/>
    <property type="match status" value="1"/>
</dbReference>
<dbReference type="EMBL" id="VDGT01000044">
    <property type="protein sequence ID" value="TNM22815.1"/>
    <property type="molecule type" value="Genomic_DNA"/>
</dbReference>
<dbReference type="InterPro" id="IPR025110">
    <property type="entry name" value="AMP-bd_C"/>
</dbReference>
<dbReference type="SUPFAM" id="SSF47336">
    <property type="entry name" value="ACP-like"/>
    <property type="match status" value="1"/>
</dbReference>
<keyword evidence="9" id="KW-1185">Reference proteome</keyword>
<name>A0A5C4UHB6_9ACTN</name>
<dbReference type="InterPro" id="IPR000873">
    <property type="entry name" value="AMP-dep_synth/lig_dom"/>
</dbReference>
<dbReference type="InterPro" id="IPR009081">
    <property type="entry name" value="PP-bd_ACP"/>
</dbReference>
<dbReference type="Gene3D" id="1.10.1200.10">
    <property type="entry name" value="ACP-like"/>
    <property type="match status" value="1"/>
</dbReference>
<dbReference type="SUPFAM" id="SSF56801">
    <property type="entry name" value="Acetyl-CoA synthetase-like"/>
    <property type="match status" value="1"/>
</dbReference>
<dbReference type="FunFam" id="1.10.1200.10:FF:000005">
    <property type="entry name" value="Nonribosomal peptide synthetase 1"/>
    <property type="match status" value="1"/>
</dbReference>
<dbReference type="PROSITE" id="PS50075">
    <property type="entry name" value="CARRIER"/>
    <property type="match status" value="1"/>
</dbReference>
<dbReference type="SUPFAM" id="SSF52777">
    <property type="entry name" value="CoA-dependent acyltransferases"/>
    <property type="match status" value="4"/>
</dbReference>
<reference evidence="8 9" key="1">
    <citation type="submission" date="2019-06" db="EMBL/GenBank/DDBJ databases">
        <title>Draft genome of Streptomyces sedi sp. JCM16909.</title>
        <authorList>
            <person name="Klykleung N."/>
            <person name="Tanasupawat S."/>
            <person name="Kudo T."/>
            <person name="Yuki M."/>
            <person name="Ohkuma M."/>
        </authorList>
    </citation>
    <scope>NUCLEOTIDE SEQUENCE [LARGE SCALE GENOMIC DNA]</scope>
    <source>
        <strain evidence="8 9">JCM 16909</strain>
    </source>
</reference>
<dbReference type="PROSITE" id="PS00012">
    <property type="entry name" value="PHOSPHOPANTETHEINE"/>
    <property type="match status" value="1"/>
</dbReference>
<dbReference type="CDD" id="cd05930">
    <property type="entry name" value="A_NRPS"/>
    <property type="match status" value="1"/>
</dbReference>
<dbReference type="Pfam" id="PF00668">
    <property type="entry name" value="Condensation"/>
    <property type="match status" value="2"/>
</dbReference>
<dbReference type="InterPro" id="IPR023213">
    <property type="entry name" value="CAT-like_dom_sf"/>
</dbReference>
<dbReference type="OrthoDB" id="2472181at2"/>
<keyword evidence="6" id="KW-0045">Antibiotic biosynthesis</keyword>
<evidence type="ECO:0000256" key="3">
    <source>
        <dbReference type="ARBA" id="ARBA00022450"/>
    </source>
</evidence>
<dbReference type="PANTHER" id="PTHR45527:SF14">
    <property type="entry name" value="PLIPASTATIN SYNTHASE SUBUNIT B"/>
    <property type="match status" value="1"/>
</dbReference>
<dbReference type="GO" id="GO:0031177">
    <property type="term" value="F:phosphopantetheine binding"/>
    <property type="evidence" value="ECO:0007669"/>
    <property type="project" value="InterPro"/>
</dbReference>
<dbReference type="GO" id="GO:0003824">
    <property type="term" value="F:catalytic activity"/>
    <property type="evidence" value="ECO:0007669"/>
    <property type="project" value="UniProtKB-KW"/>
</dbReference>
<feature type="non-terminal residue" evidence="8">
    <location>
        <position position="1"/>
    </location>
</feature>
<dbReference type="PROSITE" id="PS00455">
    <property type="entry name" value="AMP_BINDING"/>
    <property type="match status" value="1"/>
</dbReference>
<dbReference type="Pfam" id="PF00501">
    <property type="entry name" value="AMP-binding"/>
    <property type="match status" value="1"/>
</dbReference>
<dbReference type="InterPro" id="IPR010060">
    <property type="entry name" value="NRPS_synth"/>
</dbReference>
<dbReference type="GO" id="GO:0008610">
    <property type="term" value="P:lipid biosynthetic process"/>
    <property type="evidence" value="ECO:0007669"/>
    <property type="project" value="UniProtKB-ARBA"/>
</dbReference>
<dbReference type="GO" id="GO:0044550">
    <property type="term" value="P:secondary metabolite biosynthetic process"/>
    <property type="evidence" value="ECO:0007669"/>
    <property type="project" value="TreeGrafter"/>
</dbReference>
<comment type="caution">
    <text evidence="8">The sequence shown here is derived from an EMBL/GenBank/DDBJ whole genome shotgun (WGS) entry which is preliminary data.</text>
</comment>
<dbReference type="NCBIfam" id="TIGR01720">
    <property type="entry name" value="NRPS-para261"/>
    <property type="match status" value="1"/>
</dbReference>
<gene>
    <name evidence="8" type="ORF">FH715_27920</name>
</gene>
<comment type="cofactor">
    <cofactor evidence="1">
        <name>pantetheine 4'-phosphate</name>
        <dbReference type="ChEBI" id="CHEBI:47942"/>
    </cofactor>
</comment>
<dbReference type="SMART" id="SM00823">
    <property type="entry name" value="PKS_PP"/>
    <property type="match status" value="1"/>
</dbReference>
<dbReference type="Gene3D" id="3.30.559.30">
    <property type="entry name" value="Nonribosomal peptide synthetase, condensation domain"/>
    <property type="match status" value="2"/>
</dbReference>
<feature type="non-terminal residue" evidence="8">
    <location>
        <position position="1548"/>
    </location>
</feature>
<dbReference type="GO" id="GO:0017000">
    <property type="term" value="P:antibiotic biosynthetic process"/>
    <property type="evidence" value="ECO:0007669"/>
    <property type="project" value="UniProtKB-KW"/>
</dbReference>
<sequence>SATYNIPMALRLEGHLDIAALRSALTDVVTRHESLRTLLRQDAVTGQAFQDVVPAGDDACAVELPIVDTTESGVGSLLAEAAGYAFDLATEIPFRAELYRLGEGDHILMLVVHHASFDAQSRVALSRTVAAAYEARLRGEVPRWAPLPVQYADYALWQRRVLGDESDPESEISRQLGFWRERLTGLPEEITLPVDRPRSAVASYRGGRIEFDIPAALHHRLVELARDRGVTVFMVLQAALATLLTRLGAGEDIPIGTPVAGRSDEAMEDLVGFFVNTLVLRVDVSGDPSFGELLRRVRAVDLDAYAHQDVPFERLVDALSPERSLSRHPLFQVMLNLDGVERGRVEGALEGFGGVRASGVSVPMGAAKFDLSFSFTENGRSEGLLGSLEFAADLFDEATARGLAERFVVVLGRLVDGVDRPLSGVGVLGVGERELLLGWGRGVAGSGGVGSVVELFEEQVVRVPGAVAVVAGDVSLSYGELNGRANRLAVVLRSRGAGPERFVAVALPRGADMVVALLAVLKSGAGYLPLDVAYPQERLAFMVEDAGPVAVVTLTGVEVPGVLERVELDDPAIVAELDNAPVGNAAREFSLMRAAYVIYTSGSTGRPKGVVVSHEGVANLMGWVREGVGVELMRRVVASTSLSFDVSVFELFGPLVVGGSVWVVDDLLSLAERGWSASLVSGVPSAFSRVVEAGVGGEAGAVFLAGEALTARDVEAIRGALPDAAIANVYGPTETTVYATFWRDGGGMGNAAPIGQPLRNTRVFVLDGFLSPVPVGVVGELYVAGVGLARGYFGRAGLTAERFVACPFGGVGERMYRTGDLVRWRADGNLEFVGRADDQVKVRGFRIELGEVEAAVSAFPGVERAVVVVREDRPGDRRIVAYVVPEKTDLDATGDSEIRSIDVREVLSFVAGRVPDYMVPSAVVVLGEVPLSVNGKVDRGALPVPGVVSGEVFVAPGGPVEELWCGLFAEVLGVERVGVDDGFFALGGDSILSIQLVGRARAAGVVVSVRQVFECRTPRELAAAASTEIVGAFEGGAGEVGALPVVSWLGERGEGVGGYNQSVVVGTPAGMGWGQLCEVVGAVVGRHEAWRSRWERRGDGRWAVTFTDADEIRAEELLERRTVGPDVGVGVVREAAESCRRGLDVESGRVLKGVWFDRGPDHGGLLVLVAHHLVVDGVSWRIVLGDLALAWERVRAGGVVELPAMGTSLRAWAGLIEARAAEREGELERWEGVLAGGDELIAARRVDPATDRYAARASETVSLSPELTRALLSRASGEHEKSDVQEVLLAGLGLAVGRWRPRAEVLVEVEGHGRVEDLAPGVDLSRTVGWFTSIYPVRLPASESGEGAGGVLREVTERLAEVPDGGLGYGMLRYTNPETRARLAAHPAPQILFNYLGRITVSGETETDAVEEQVTDWLPVSGPYAVGAGQDNDLPLTHTLEVNALTLDTPEGPRLRLTCSWPSTLLTPTDIDHLTHHWTTALHTLTADLPSAASELGVGGEVAEVLPVSPLQEGLLFHHALSVGGGGGVDVYVGQLVFDLVGVVDGVR</sequence>
<keyword evidence="3" id="KW-0596">Phosphopantetheine</keyword>
<evidence type="ECO:0000313" key="8">
    <source>
        <dbReference type="EMBL" id="TNM22815.1"/>
    </source>
</evidence>
<proteinExistence type="inferred from homology"/>
<evidence type="ECO:0000259" key="7">
    <source>
        <dbReference type="PROSITE" id="PS50075"/>
    </source>
</evidence>
<organism evidence="8 9">
    <name type="scientific">Streptomyces sedi</name>
    <dbReference type="NCBI Taxonomy" id="555059"/>
    <lineage>
        <taxon>Bacteria</taxon>
        <taxon>Bacillati</taxon>
        <taxon>Actinomycetota</taxon>
        <taxon>Actinomycetes</taxon>
        <taxon>Kitasatosporales</taxon>
        <taxon>Streptomycetaceae</taxon>
        <taxon>Streptomyces</taxon>
    </lineage>
</organism>
<dbReference type="NCBIfam" id="TIGR01733">
    <property type="entry name" value="AA-adenyl-dom"/>
    <property type="match status" value="1"/>
</dbReference>
<dbReference type="InterPro" id="IPR020845">
    <property type="entry name" value="AMP-binding_CS"/>
</dbReference>
<evidence type="ECO:0000256" key="4">
    <source>
        <dbReference type="ARBA" id="ARBA00022553"/>
    </source>
</evidence>
<comment type="similarity">
    <text evidence="2">Belongs to the ATP-dependent AMP-binding enzyme family.</text>
</comment>
<dbReference type="PANTHER" id="PTHR45527">
    <property type="entry name" value="NONRIBOSOMAL PEPTIDE SYNTHETASE"/>
    <property type="match status" value="1"/>
</dbReference>
<dbReference type="GO" id="GO:0043041">
    <property type="term" value="P:amino acid activation for nonribosomal peptide biosynthetic process"/>
    <property type="evidence" value="ECO:0007669"/>
    <property type="project" value="TreeGrafter"/>
</dbReference>
<dbReference type="Pfam" id="PF13193">
    <property type="entry name" value="AMP-binding_C"/>
    <property type="match status" value="1"/>
</dbReference>
<protein>
    <submittedName>
        <fullName evidence="8">Amino acid adenylation domain-containing protein</fullName>
    </submittedName>
</protein>
<dbReference type="Gene3D" id="3.40.50.980">
    <property type="match status" value="2"/>
</dbReference>
<dbReference type="Gene3D" id="3.30.300.30">
    <property type="match status" value="1"/>
</dbReference>
<evidence type="ECO:0000256" key="2">
    <source>
        <dbReference type="ARBA" id="ARBA00006432"/>
    </source>
</evidence>
<dbReference type="Pfam" id="PF00550">
    <property type="entry name" value="PP-binding"/>
    <property type="match status" value="1"/>
</dbReference>
<dbReference type="Gene3D" id="3.30.559.10">
    <property type="entry name" value="Chloramphenicol acetyltransferase-like domain"/>
    <property type="match status" value="2"/>
</dbReference>
<dbReference type="FunFam" id="3.40.50.980:FF:000001">
    <property type="entry name" value="Non-ribosomal peptide synthetase"/>
    <property type="match status" value="1"/>
</dbReference>
<feature type="domain" description="Carrier" evidence="7">
    <location>
        <begin position="955"/>
        <end position="1029"/>
    </location>
</feature>
<dbReference type="GO" id="GO:0005829">
    <property type="term" value="C:cytosol"/>
    <property type="evidence" value="ECO:0007669"/>
    <property type="project" value="TreeGrafter"/>
</dbReference>
<evidence type="ECO:0000256" key="5">
    <source>
        <dbReference type="ARBA" id="ARBA00022737"/>
    </source>
</evidence>
<dbReference type="InterPro" id="IPR010071">
    <property type="entry name" value="AA_adenyl_dom"/>
</dbReference>
<accession>A0A5C4UHB6</accession>
<keyword evidence="5" id="KW-0677">Repeat</keyword>
<evidence type="ECO:0000256" key="1">
    <source>
        <dbReference type="ARBA" id="ARBA00001957"/>
    </source>
</evidence>
<keyword evidence="4" id="KW-0597">Phosphoprotein</keyword>
<evidence type="ECO:0000256" key="6">
    <source>
        <dbReference type="ARBA" id="ARBA00023194"/>
    </source>
</evidence>
<dbReference type="InterPro" id="IPR006162">
    <property type="entry name" value="Ppantetheine_attach_site"/>
</dbReference>
<dbReference type="InterPro" id="IPR001242">
    <property type="entry name" value="Condensation_dom"/>
</dbReference>
<dbReference type="Proteomes" id="UP000311713">
    <property type="component" value="Unassembled WGS sequence"/>
</dbReference>
<dbReference type="InterPro" id="IPR036736">
    <property type="entry name" value="ACP-like_sf"/>
</dbReference>
<dbReference type="FunFam" id="2.30.38.10:FF:000001">
    <property type="entry name" value="Non-ribosomal peptide synthetase PvdI"/>
    <property type="match status" value="1"/>
</dbReference>
<dbReference type="FunFam" id="3.30.300.30:FF:000010">
    <property type="entry name" value="Enterobactin synthetase component F"/>
    <property type="match status" value="1"/>
</dbReference>
<dbReference type="CDD" id="cd19540">
    <property type="entry name" value="LCL_NRPS-like"/>
    <property type="match status" value="1"/>
</dbReference>